<feature type="domain" description="Methyltransferase" evidence="1">
    <location>
        <begin position="50"/>
        <end position="92"/>
    </location>
</feature>
<dbReference type="InterPro" id="IPR029063">
    <property type="entry name" value="SAM-dependent_MTases_sf"/>
</dbReference>
<keyword evidence="2" id="KW-0808">Transferase</keyword>
<evidence type="ECO:0000259" key="1">
    <source>
        <dbReference type="Pfam" id="PF13649"/>
    </source>
</evidence>
<dbReference type="EMBL" id="FRDN01000003">
    <property type="protein sequence ID" value="SHN53359.1"/>
    <property type="molecule type" value="Genomic_DNA"/>
</dbReference>
<evidence type="ECO:0000313" key="3">
    <source>
        <dbReference type="Proteomes" id="UP000184010"/>
    </source>
</evidence>
<dbReference type="Gene3D" id="3.40.50.150">
    <property type="entry name" value="Vaccinia Virus protein VP39"/>
    <property type="match status" value="1"/>
</dbReference>
<proteinExistence type="predicted"/>
<dbReference type="GO" id="GO:0008168">
    <property type="term" value="F:methyltransferase activity"/>
    <property type="evidence" value="ECO:0007669"/>
    <property type="project" value="UniProtKB-KW"/>
</dbReference>
<reference evidence="3" key="1">
    <citation type="submission" date="2016-12" db="EMBL/GenBank/DDBJ databases">
        <authorList>
            <person name="Varghese N."/>
            <person name="Submissions S."/>
        </authorList>
    </citation>
    <scope>NUCLEOTIDE SEQUENCE [LARGE SCALE GENOMIC DNA]</scope>
    <source>
        <strain evidence="3">DSM 11544</strain>
    </source>
</reference>
<dbReference type="SUPFAM" id="SSF53335">
    <property type="entry name" value="S-adenosyl-L-methionine-dependent methyltransferases"/>
    <property type="match status" value="1"/>
</dbReference>
<evidence type="ECO:0000313" key="2">
    <source>
        <dbReference type="EMBL" id="SHN53359.1"/>
    </source>
</evidence>
<dbReference type="Pfam" id="PF13649">
    <property type="entry name" value="Methyltransf_25"/>
    <property type="match status" value="1"/>
</dbReference>
<dbReference type="Proteomes" id="UP000184010">
    <property type="component" value="Unassembled WGS sequence"/>
</dbReference>
<keyword evidence="3" id="KW-1185">Reference proteome</keyword>
<name>A0A1M7S3W0_9FIRM</name>
<dbReference type="CDD" id="cd02440">
    <property type="entry name" value="AdoMet_MTases"/>
    <property type="match status" value="1"/>
</dbReference>
<dbReference type="GO" id="GO:0032259">
    <property type="term" value="P:methylation"/>
    <property type="evidence" value="ECO:0007669"/>
    <property type="project" value="UniProtKB-KW"/>
</dbReference>
<dbReference type="InterPro" id="IPR041698">
    <property type="entry name" value="Methyltransf_25"/>
</dbReference>
<sequence length="97" mass="10932">MSKLAIVNNYWSTQAEAFTEISIDELTSEKNALWQSILEPFVQIDRKLEILDVGCGAGFFEIFLSGMGHHVTAVDFNGKMLEEARKNIQKLGRPELT</sequence>
<protein>
    <submittedName>
        <fullName evidence="2">Methyltransferase domain-containing protein</fullName>
    </submittedName>
</protein>
<accession>A0A1M7S3W0</accession>
<gene>
    <name evidence="2" type="ORF">SAMN02745215_00529</name>
</gene>
<dbReference type="RefSeq" id="WP_282433324.1">
    <property type="nucleotide sequence ID" value="NZ_FRDN01000003.1"/>
</dbReference>
<organism evidence="2 3">
    <name type="scientific">Desulfitobacterium chlororespirans DSM 11544</name>
    <dbReference type="NCBI Taxonomy" id="1121395"/>
    <lineage>
        <taxon>Bacteria</taxon>
        <taxon>Bacillati</taxon>
        <taxon>Bacillota</taxon>
        <taxon>Clostridia</taxon>
        <taxon>Eubacteriales</taxon>
        <taxon>Desulfitobacteriaceae</taxon>
        <taxon>Desulfitobacterium</taxon>
    </lineage>
</organism>
<dbReference type="AlphaFoldDB" id="A0A1M7S3W0"/>
<keyword evidence="2" id="KW-0489">Methyltransferase</keyword>
<dbReference type="STRING" id="1121395.SAMN02745215_00529"/>